<feature type="transmembrane region" description="Helical" evidence="1">
    <location>
        <begin position="12"/>
        <end position="38"/>
    </location>
</feature>
<evidence type="ECO:0008006" key="4">
    <source>
        <dbReference type="Google" id="ProtNLM"/>
    </source>
</evidence>
<comment type="caution">
    <text evidence="2">The sequence shown here is derived from an EMBL/GenBank/DDBJ whole genome shotgun (WGS) entry which is preliminary data.</text>
</comment>
<accession>A0ABV9PV87</accession>
<evidence type="ECO:0000313" key="3">
    <source>
        <dbReference type="Proteomes" id="UP001595836"/>
    </source>
</evidence>
<dbReference type="EMBL" id="JBHSHP010000060">
    <property type="protein sequence ID" value="MFC4756384.1"/>
    <property type="molecule type" value="Genomic_DNA"/>
</dbReference>
<proteinExistence type="predicted"/>
<dbReference type="Proteomes" id="UP001595836">
    <property type="component" value="Unassembled WGS sequence"/>
</dbReference>
<keyword evidence="1" id="KW-0472">Membrane</keyword>
<organism evidence="2 3">
    <name type="scientific">Dietzia aurantiaca</name>
    <dbReference type="NCBI Taxonomy" id="983873"/>
    <lineage>
        <taxon>Bacteria</taxon>
        <taxon>Bacillati</taxon>
        <taxon>Actinomycetota</taxon>
        <taxon>Actinomycetes</taxon>
        <taxon>Mycobacteriales</taxon>
        <taxon>Dietziaceae</taxon>
        <taxon>Dietzia</taxon>
    </lineage>
</organism>
<keyword evidence="3" id="KW-1185">Reference proteome</keyword>
<feature type="transmembrane region" description="Helical" evidence="1">
    <location>
        <begin position="152"/>
        <end position="174"/>
    </location>
</feature>
<feature type="transmembrane region" description="Helical" evidence="1">
    <location>
        <begin position="74"/>
        <end position="92"/>
    </location>
</feature>
<feature type="transmembrane region" description="Helical" evidence="1">
    <location>
        <begin position="50"/>
        <end position="67"/>
    </location>
</feature>
<name>A0ABV9PV87_9ACTN</name>
<dbReference type="RefSeq" id="WP_344993044.1">
    <property type="nucleotide sequence ID" value="NZ_BAABCD010000020.1"/>
</dbReference>
<evidence type="ECO:0000256" key="1">
    <source>
        <dbReference type="SAM" id="Phobius"/>
    </source>
</evidence>
<gene>
    <name evidence="2" type="ORF">ACFO7U_16555</name>
</gene>
<protein>
    <recommendedName>
        <fullName evidence="4">Integral membrane protein</fullName>
    </recommendedName>
</protein>
<reference evidence="3" key="1">
    <citation type="journal article" date="2019" name="Int. J. Syst. Evol. Microbiol.">
        <title>The Global Catalogue of Microorganisms (GCM) 10K type strain sequencing project: providing services to taxonomists for standard genome sequencing and annotation.</title>
        <authorList>
            <consortium name="The Broad Institute Genomics Platform"/>
            <consortium name="The Broad Institute Genome Sequencing Center for Infectious Disease"/>
            <person name="Wu L."/>
            <person name="Ma J."/>
        </authorList>
    </citation>
    <scope>NUCLEOTIDE SEQUENCE [LARGE SCALE GENOMIC DNA]</scope>
    <source>
        <strain evidence="3">JCM 11882</strain>
    </source>
</reference>
<evidence type="ECO:0000313" key="2">
    <source>
        <dbReference type="EMBL" id="MFC4756384.1"/>
    </source>
</evidence>
<keyword evidence="1" id="KW-1133">Transmembrane helix</keyword>
<sequence length="218" mass="21372">MSADRLRTEVPPVVTAVVGIIVAMVSGVFGISAHGLAAGAAAIPPTSGDVLMVGAASAGIGAVTAALARRRPPLLTAAGGLLAGQALVHLVLSSGHSHSHPGGQTATLGHHVTDPAAIRAAMDGGAVGGAAGPAEPITWATLLTPQMLGAHAAAVLLTLAVVAALSGTLAWVAARVRPMLAGVRLVVVVPLLSSYDAYVPRGRYLLAGGGTRAPPAFV</sequence>
<keyword evidence="1" id="KW-0812">Transmembrane</keyword>